<dbReference type="GO" id="GO:0009236">
    <property type="term" value="P:cobalamin biosynthetic process"/>
    <property type="evidence" value="ECO:0007669"/>
    <property type="project" value="UniProtKB-KW"/>
</dbReference>
<dbReference type="Pfam" id="PF02283">
    <property type="entry name" value="CobU"/>
    <property type="match status" value="1"/>
</dbReference>
<dbReference type="PIRSF" id="PIRSF006135">
    <property type="entry name" value="CobU"/>
    <property type="match status" value="1"/>
</dbReference>
<evidence type="ECO:0000256" key="14">
    <source>
        <dbReference type="ARBA" id="ARBA00022840"/>
    </source>
</evidence>
<reference evidence="18" key="1">
    <citation type="submission" date="2016-10" db="EMBL/GenBank/DDBJ databases">
        <title>Sequence of Gallionella enrichment culture.</title>
        <authorList>
            <person name="Poehlein A."/>
            <person name="Muehling M."/>
            <person name="Daniel R."/>
        </authorList>
    </citation>
    <scope>NUCLEOTIDE SEQUENCE</scope>
</reference>
<dbReference type="GO" id="GO:0005524">
    <property type="term" value="F:ATP binding"/>
    <property type="evidence" value="ECO:0007669"/>
    <property type="project" value="UniProtKB-KW"/>
</dbReference>
<keyword evidence="10" id="KW-0169">Cobalamin biosynthesis</keyword>
<keyword evidence="15" id="KW-0342">GTP-binding</keyword>
<evidence type="ECO:0000256" key="17">
    <source>
        <dbReference type="ARBA" id="ARBA00030571"/>
    </source>
</evidence>
<keyword evidence="13" id="KW-0418">Kinase</keyword>
<evidence type="ECO:0000256" key="1">
    <source>
        <dbReference type="ARBA" id="ARBA00000312"/>
    </source>
</evidence>
<accession>A0A1J5P5A8</accession>
<dbReference type="EC" id="2.7.1.156" evidence="8"/>
<dbReference type="GO" id="GO:0043752">
    <property type="term" value="F:adenosylcobinamide kinase activity"/>
    <property type="evidence" value="ECO:0007669"/>
    <property type="project" value="UniProtKB-EC"/>
</dbReference>
<protein>
    <recommendedName>
        <fullName evidence="16">Adenosylcobinamide kinase</fullName>
        <ecNumber evidence="8">2.7.1.156</ecNumber>
        <ecNumber evidence="9">2.7.7.62</ecNumber>
    </recommendedName>
    <alternativeName>
        <fullName evidence="17">Adenosylcobinamide-phosphate guanylyltransferase</fullName>
    </alternativeName>
</protein>
<sequence length="134" mass="14614">MAQRIAHHQANRPAHWQVVEAPLQLAAALQIHARDGHCIIVDCLTLWLTNLLCQTPDQLQHERDALLAVLPTLPGTILLVSNEIGMGIIPMGELTRRFVDEAGWLNQAVAGACERVTLVAAGLPLVLKTSQTYS</sequence>
<evidence type="ECO:0000256" key="6">
    <source>
        <dbReference type="ARBA" id="ARBA00005159"/>
    </source>
</evidence>
<keyword evidence="12" id="KW-0547">Nucleotide-binding</keyword>
<dbReference type="AlphaFoldDB" id="A0A1J5P5A8"/>
<evidence type="ECO:0000313" key="18">
    <source>
        <dbReference type="EMBL" id="OIQ66721.1"/>
    </source>
</evidence>
<dbReference type="InterPro" id="IPR003203">
    <property type="entry name" value="CobU/CobP"/>
</dbReference>
<dbReference type="CDD" id="cd00544">
    <property type="entry name" value="CobU"/>
    <property type="match status" value="1"/>
</dbReference>
<evidence type="ECO:0000256" key="7">
    <source>
        <dbReference type="ARBA" id="ARBA00007490"/>
    </source>
</evidence>
<keyword evidence="14" id="KW-0067">ATP-binding</keyword>
<name>A0A1J5P5A8_9ZZZZ</name>
<dbReference type="PANTHER" id="PTHR34848:SF1">
    <property type="entry name" value="BIFUNCTIONAL ADENOSYLCOBALAMIN BIOSYNTHESIS PROTEIN COBU"/>
    <property type="match status" value="1"/>
</dbReference>
<comment type="catalytic activity">
    <reaction evidence="2">
        <text>adenosylcob(III)inamide phosphate + GTP + H(+) = adenosylcob(III)inamide-GDP + diphosphate</text>
        <dbReference type="Rhea" id="RHEA:22712"/>
        <dbReference type="ChEBI" id="CHEBI:15378"/>
        <dbReference type="ChEBI" id="CHEBI:33019"/>
        <dbReference type="ChEBI" id="CHEBI:37565"/>
        <dbReference type="ChEBI" id="CHEBI:58502"/>
        <dbReference type="ChEBI" id="CHEBI:60487"/>
        <dbReference type="EC" id="2.7.7.62"/>
    </reaction>
</comment>
<evidence type="ECO:0000256" key="5">
    <source>
        <dbReference type="ARBA" id="ARBA00004692"/>
    </source>
</evidence>
<dbReference type="EMBL" id="MLJW01006407">
    <property type="protein sequence ID" value="OIQ66721.1"/>
    <property type="molecule type" value="Genomic_DNA"/>
</dbReference>
<evidence type="ECO:0000256" key="13">
    <source>
        <dbReference type="ARBA" id="ARBA00022777"/>
    </source>
</evidence>
<evidence type="ECO:0000256" key="8">
    <source>
        <dbReference type="ARBA" id="ARBA00012016"/>
    </source>
</evidence>
<dbReference type="PANTHER" id="PTHR34848">
    <property type="match status" value="1"/>
</dbReference>
<comment type="function">
    <text evidence="4">Catalyzes ATP-dependent phosphorylation of adenosylcobinamide and addition of GMP to adenosylcobinamide phosphate.</text>
</comment>
<comment type="catalytic activity">
    <reaction evidence="1">
        <text>adenosylcob(III)inamide + ATP = adenosylcob(III)inamide phosphate + ADP + H(+)</text>
        <dbReference type="Rhea" id="RHEA:15769"/>
        <dbReference type="ChEBI" id="CHEBI:2480"/>
        <dbReference type="ChEBI" id="CHEBI:15378"/>
        <dbReference type="ChEBI" id="CHEBI:30616"/>
        <dbReference type="ChEBI" id="CHEBI:58502"/>
        <dbReference type="ChEBI" id="CHEBI:456216"/>
        <dbReference type="EC" id="2.7.1.156"/>
    </reaction>
</comment>
<dbReference type="GO" id="GO:0008820">
    <property type="term" value="F:cobinamide phosphate guanylyltransferase activity"/>
    <property type="evidence" value="ECO:0007669"/>
    <property type="project" value="UniProtKB-EC"/>
</dbReference>
<dbReference type="InterPro" id="IPR027417">
    <property type="entry name" value="P-loop_NTPase"/>
</dbReference>
<evidence type="ECO:0000256" key="10">
    <source>
        <dbReference type="ARBA" id="ARBA00022573"/>
    </source>
</evidence>
<evidence type="ECO:0000256" key="3">
    <source>
        <dbReference type="ARBA" id="ARBA00001522"/>
    </source>
</evidence>
<evidence type="ECO:0000256" key="2">
    <source>
        <dbReference type="ARBA" id="ARBA00000711"/>
    </source>
</evidence>
<dbReference type="SUPFAM" id="SSF52540">
    <property type="entry name" value="P-loop containing nucleoside triphosphate hydrolases"/>
    <property type="match status" value="1"/>
</dbReference>
<comment type="caution">
    <text evidence="18">The sequence shown here is derived from an EMBL/GenBank/DDBJ whole genome shotgun (WGS) entry which is preliminary data.</text>
</comment>
<evidence type="ECO:0000256" key="15">
    <source>
        <dbReference type="ARBA" id="ARBA00023134"/>
    </source>
</evidence>
<dbReference type="EC" id="2.7.7.62" evidence="9"/>
<proteinExistence type="inferred from homology"/>
<evidence type="ECO:0000256" key="16">
    <source>
        <dbReference type="ARBA" id="ARBA00029570"/>
    </source>
</evidence>
<organism evidence="18">
    <name type="scientific">mine drainage metagenome</name>
    <dbReference type="NCBI Taxonomy" id="410659"/>
    <lineage>
        <taxon>unclassified sequences</taxon>
        <taxon>metagenomes</taxon>
        <taxon>ecological metagenomes</taxon>
    </lineage>
</organism>
<dbReference type="GO" id="GO:0005525">
    <property type="term" value="F:GTP binding"/>
    <property type="evidence" value="ECO:0007669"/>
    <property type="project" value="UniProtKB-KW"/>
</dbReference>
<gene>
    <name evidence="18" type="primary">cobP_13</name>
    <name evidence="18" type="ORF">GALL_517060</name>
</gene>
<dbReference type="Gene3D" id="3.40.50.300">
    <property type="entry name" value="P-loop containing nucleotide triphosphate hydrolases"/>
    <property type="match status" value="1"/>
</dbReference>
<comment type="catalytic activity">
    <reaction evidence="3">
        <text>adenosylcob(III)inamide + GTP = adenosylcob(III)inamide phosphate + GDP + H(+)</text>
        <dbReference type="Rhea" id="RHEA:15765"/>
        <dbReference type="ChEBI" id="CHEBI:2480"/>
        <dbReference type="ChEBI" id="CHEBI:15378"/>
        <dbReference type="ChEBI" id="CHEBI:37565"/>
        <dbReference type="ChEBI" id="CHEBI:58189"/>
        <dbReference type="ChEBI" id="CHEBI:58502"/>
        <dbReference type="EC" id="2.7.1.156"/>
    </reaction>
</comment>
<comment type="pathway">
    <text evidence="5">Cofactor biosynthesis; adenosylcobalamin biosynthesis; adenosylcobalamin from cob(II)yrinate a,c-diamide: step 6/7.</text>
</comment>
<comment type="similarity">
    <text evidence="7">Belongs to the CobU/CobP family.</text>
</comment>
<evidence type="ECO:0000256" key="4">
    <source>
        <dbReference type="ARBA" id="ARBA00003889"/>
    </source>
</evidence>
<comment type="pathway">
    <text evidence="6">Cofactor biosynthesis; adenosylcobalamin biosynthesis; adenosylcobalamin from cob(II)yrinate a,c-diamide: step 5/7.</text>
</comment>
<evidence type="ECO:0000256" key="12">
    <source>
        <dbReference type="ARBA" id="ARBA00022741"/>
    </source>
</evidence>
<keyword evidence="11 18" id="KW-0808">Transferase</keyword>
<keyword evidence="18" id="KW-0548">Nucleotidyltransferase</keyword>
<evidence type="ECO:0000256" key="9">
    <source>
        <dbReference type="ARBA" id="ARBA00012523"/>
    </source>
</evidence>
<evidence type="ECO:0000256" key="11">
    <source>
        <dbReference type="ARBA" id="ARBA00022679"/>
    </source>
</evidence>